<dbReference type="GO" id="GO:0005384">
    <property type="term" value="F:manganese ion transmembrane transporter activity"/>
    <property type="evidence" value="ECO:0007669"/>
    <property type="project" value="InterPro"/>
</dbReference>
<dbReference type="OrthoDB" id="188924at2"/>
<dbReference type="AlphaFoldDB" id="A0A1I1E0A7"/>
<dbReference type="GO" id="GO:0030026">
    <property type="term" value="P:intracellular manganese ion homeostasis"/>
    <property type="evidence" value="ECO:0007669"/>
    <property type="project" value="InterPro"/>
</dbReference>
<keyword evidence="2 5" id="KW-0812">Transmembrane</keyword>
<gene>
    <name evidence="6" type="ORF">SAMN05660453_0126</name>
</gene>
<protein>
    <submittedName>
        <fullName evidence="6">Predicted Fe2+/Mn2+ transporter, VIT1/CCC1 family</fullName>
    </submittedName>
</protein>
<feature type="transmembrane region" description="Helical" evidence="5">
    <location>
        <begin position="220"/>
        <end position="237"/>
    </location>
</feature>
<dbReference type="InterPro" id="IPR008217">
    <property type="entry name" value="Ccc1_fam"/>
</dbReference>
<keyword evidence="7" id="KW-1185">Reference proteome</keyword>
<dbReference type="PANTHER" id="PTHR31851">
    <property type="entry name" value="FE(2+)/MN(2+) TRANSPORTER PCL1"/>
    <property type="match status" value="1"/>
</dbReference>
<evidence type="ECO:0000256" key="3">
    <source>
        <dbReference type="ARBA" id="ARBA00022989"/>
    </source>
</evidence>
<dbReference type="RefSeq" id="WP_091501043.1">
    <property type="nucleotide sequence ID" value="NZ_FOLI01000001.1"/>
</dbReference>
<keyword evidence="4 5" id="KW-0472">Membrane</keyword>
<evidence type="ECO:0000313" key="7">
    <source>
        <dbReference type="Proteomes" id="UP000199376"/>
    </source>
</evidence>
<organism evidence="6 7">
    <name type="scientific">Fructobacillus durionis</name>
    <dbReference type="NCBI Taxonomy" id="283737"/>
    <lineage>
        <taxon>Bacteria</taxon>
        <taxon>Bacillati</taxon>
        <taxon>Bacillota</taxon>
        <taxon>Bacilli</taxon>
        <taxon>Lactobacillales</taxon>
        <taxon>Lactobacillaceae</taxon>
        <taxon>Fructobacillus</taxon>
    </lineage>
</organism>
<proteinExistence type="predicted"/>
<dbReference type="STRING" id="283737.SAMN05660453_0126"/>
<evidence type="ECO:0000256" key="4">
    <source>
        <dbReference type="ARBA" id="ARBA00023136"/>
    </source>
</evidence>
<dbReference type="EMBL" id="FOLI01000001">
    <property type="protein sequence ID" value="SFB78243.1"/>
    <property type="molecule type" value="Genomic_DNA"/>
</dbReference>
<dbReference type="Proteomes" id="UP000199376">
    <property type="component" value="Unassembled WGS sequence"/>
</dbReference>
<evidence type="ECO:0000256" key="2">
    <source>
        <dbReference type="ARBA" id="ARBA00022692"/>
    </source>
</evidence>
<comment type="subcellular location">
    <subcellularLocation>
        <location evidence="1">Endomembrane system</location>
        <topology evidence="1">Multi-pass membrane protein</topology>
    </subcellularLocation>
</comment>
<evidence type="ECO:0000256" key="1">
    <source>
        <dbReference type="ARBA" id="ARBA00004127"/>
    </source>
</evidence>
<dbReference type="CDD" id="cd02432">
    <property type="entry name" value="Nodulin-21_like_1"/>
    <property type="match status" value="1"/>
</dbReference>
<dbReference type="Pfam" id="PF01988">
    <property type="entry name" value="VIT1"/>
    <property type="match status" value="1"/>
</dbReference>
<feature type="transmembrane region" description="Helical" evidence="5">
    <location>
        <begin position="187"/>
        <end position="208"/>
    </location>
</feature>
<name>A0A1I1E0A7_9LACO</name>
<dbReference type="GO" id="GO:0012505">
    <property type="term" value="C:endomembrane system"/>
    <property type="evidence" value="ECO:0007669"/>
    <property type="project" value="UniProtKB-SubCell"/>
</dbReference>
<sequence>MTALFKNWHSKRAEKKSGQTMEERLNTIRAGILGSNDGILTVVGVVFSVAAATSNRLVIVLAGLSDLFACALSMGSGEFAAVSSQADSEKVAVALEKARLKTEFDQQMEEVAAFYTDRGVSPETAKAIAAELLAEKPLETVLSVKYDMTLGHYVSPISAAVSSTFSAALGGVFPLVALLIFPVQYQYLAAILATVVASALTGLLSALFSQGMVGRAVWRNIWVGLVTIAIHYGIGLLF</sequence>
<keyword evidence="3 5" id="KW-1133">Transmembrane helix</keyword>
<feature type="transmembrane region" description="Helical" evidence="5">
    <location>
        <begin position="157"/>
        <end position="181"/>
    </location>
</feature>
<evidence type="ECO:0000313" key="6">
    <source>
        <dbReference type="EMBL" id="SFB78243.1"/>
    </source>
</evidence>
<evidence type="ECO:0000256" key="5">
    <source>
        <dbReference type="SAM" id="Phobius"/>
    </source>
</evidence>
<accession>A0A1I1E0A7</accession>
<reference evidence="6 7" key="1">
    <citation type="submission" date="2016-10" db="EMBL/GenBank/DDBJ databases">
        <authorList>
            <person name="de Groot N.N."/>
        </authorList>
    </citation>
    <scope>NUCLEOTIDE SEQUENCE [LARGE SCALE GENOMIC DNA]</scope>
    <source>
        <strain evidence="6 7">DSM 19113</strain>
    </source>
</reference>